<sequence length="109" mass="12524">MTLIELKRILDAAGYPVAYSHFTESTNRPIPDPPFIVYLSPSTSNFFADDTVLKKINDLTVELYTSYKDLSAEQALEDVLEDNEIPWEANEVWIESEKMFKKTYEIGVI</sequence>
<comment type="caution">
    <text evidence="1">The sequence shown here is derived from an EMBL/GenBank/DDBJ whole genome shotgun (WGS) entry which is preliminary data.</text>
</comment>
<evidence type="ECO:0008006" key="3">
    <source>
        <dbReference type="Google" id="ProtNLM"/>
    </source>
</evidence>
<name>A0A5D4KH79_9BACI</name>
<reference evidence="1 2" key="1">
    <citation type="submission" date="2019-08" db="EMBL/GenBank/DDBJ databases">
        <title>Bacillus genomes from the desert of Cuatro Cienegas, Coahuila.</title>
        <authorList>
            <person name="Olmedo-Alvarez G."/>
        </authorList>
    </citation>
    <scope>NUCLEOTIDE SEQUENCE [LARGE SCALE GENOMIC DNA]</scope>
    <source>
        <strain evidence="1 2">CH40_1T</strain>
    </source>
</reference>
<evidence type="ECO:0000313" key="1">
    <source>
        <dbReference type="EMBL" id="TYR75583.1"/>
    </source>
</evidence>
<organism evidence="1 2">
    <name type="scientific">Rossellomorea vietnamensis</name>
    <dbReference type="NCBI Taxonomy" id="218284"/>
    <lineage>
        <taxon>Bacteria</taxon>
        <taxon>Bacillati</taxon>
        <taxon>Bacillota</taxon>
        <taxon>Bacilli</taxon>
        <taxon>Bacillales</taxon>
        <taxon>Bacillaceae</taxon>
        <taxon>Rossellomorea</taxon>
    </lineage>
</organism>
<accession>A0A5D4KH79</accession>
<protein>
    <recommendedName>
        <fullName evidence="3">Prophage pi2 protein 38</fullName>
    </recommendedName>
</protein>
<proteinExistence type="predicted"/>
<evidence type="ECO:0000313" key="2">
    <source>
        <dbReference type="Proteomes" id="UP000323317"/>
    </source>
</evidence>
<dbReference type="Proteomes" id="UP000323317">
    <property type="component" value="Unassembled WGS sequence"/>
</dbReference>
<dbReference type="AlphaFoldDB" id="A0A5D4KH79"/>
<dbReference type="EMBL" id="VTEH01000006">
    <property type="protein sequence ID" value="TYR75583.1"/>
    <property type="molecule type" value="Genomic_DNA"/>
</dbReference>
<dbReference type="RefSeq" id="WP_148946760.1">
    <property type="nucleotide sequence ID" value="NZ_VTEH01000006.1"/>
</dbReference>
<gene>
    <name evidence="1" type="ORF">FZC79_10475</name>
</gene>